<comment type="caution">
    <text evidence="2">The sequence shown here is derived from an EMBL/GenBank/DDBJ whole genome shotgun (WGS) entry which is preliminary data.</text>
</comment>
<dbReference type="Proteomes" id="UP001345963">
    <property type="component" value="Unassembled WGS sequence"/>
</dbReference>
<keyword evidence="3" id="KW-1185">Reference proteome</keyword>
<dbReference type="EMBL" id="JAHUTI010060119">
    <property type="protein sequence ID" value="MED6251669.1"/>
    <property type="molecule type" value="Genomic_DNA"/>
</dbReference>
<reference evidence="2 3" key="1">
    <citation type="submission" date="2021-07" db="EMBL/GenBank/DDBJ databases">
        <authorList>
            <person name="Palmer J.M."/>
        </authorList>
    </citation>
    <scope>NUCLEOTIDE SEQUENCE [LARGE SCALE GENOMIC DNA]</scope>
    <source>
        <strain evidence="2 3">AT_MEX2019</strain>
        <tissue evidence="2">Muscle</tissue>
    </source>
</reference>
<proteinExistence type="predicted"/>
<organism evidence="2 3">
    <name type="scientific">Ataeniobius toweri</name>
    <dbReference type="NCBI Taxonomy" id="208326"/>
    <lineage>
        <taxon>Eukaryota</taxon>
        <taxon>Metazoa</taxon>
        <taxon>Chordata</taxon>
        <taxon>Craniata</taxon>
        <taxon>Vertebrata</taxon>
        <taxon>Euteleostomi</taxon>
        <taxon>Actinopterygii</taxon>
        <taxon>Neopterygii</taxon>
        <taxon>Teleostei</taxon>
        <taxon>Neoteleostei</taxon>
        <taxon>Acanthomorphata</taxon>
        <taxon>Ovalentaria</taxon>
        <taxon>Atherinomorphae</taxon>
        <taxon>Cyprinodontiformes</taxon>
        <taxon>Goodeidae</taxon>
        <taxon>Ataeniobius</taxon>
    </lineage>
</organism>
<gene>
    <name evidence="2" type="ORF">ATANTOWER_001111</name>
</gene>
<feature type="region of interest" description="Disordered" evidence="1">
    <location>
        <begin position="1"/>
        <end position="42"/>
    </location>
</feature>
<feature type="region of interest" description="Disordered" evidence="1">
    <location>
        <begin position="63"/>
        <end position="84"/>
    </location>
</feature>
<feature type="compositionally biased region" description="Basic and acidic residues" evidence="1">
    <location>
        <begin position="1"/>
        <end position="11"/>
    </location>
</feature>
<feature type="non-terminal residue" evidence="2">
    <location>
        <position position="152"/>
    </location>
</feature>
<evidence type="ECO:0000313" key="2">
    <source>
        <dbReference type="EMBL" id="MED6251669.1"/>
    </source>
</evidence>
<evidence type="ECO:0000256" key="1">
    <source>
        <dbReference type="SAM" id="MobiDB-lite"/>
    </source>
</evidence>
<accession>A0ABU7BPS3</accession>
<protein>
    <submittedName>
        <fullName evidence="2">Uncharacterized protein</fullName>
    </submittedName>
</protein>
<feature type="compositionally biased region" description="Basic and acidic residues" evidence="1">
    <location>
        <begin position="20"/>
        <end position="32"/>
    </location>
</feature>
<evidence type="ECO:0000313" key="3">
    <source>
        <dbReference type="Proteomes" id="UP001345963"/>
    </source>
</evidence>
<sequence>MTEKESRRPATEEQVVWRPAEQHRGPSEELWRTARKPVAPTSQEIEQVQKLRHLADLQQRQELKRGKTLSGPGAEKSCPPSVETGADWQCSGTRLLAVLQCSGDLVVVEAVETETVLEISSKMNPAGSRWLVPSVMLCVCSRTKVQRRIPGE</sequence>
<name>A0ABU7BPS3_9TELE</name>